<dbReference type="InterPro" id="IPR008271">
    <property type="entry name" value="Ser/Thr_kinase_AS"/>
</dbReference>
<evidence type="ECO:0000256" key="2">
    <source>
        <dbReference type="ARBA" id="ARBA00012513"/>
    </source>
</evidence>
<dbReference type="PIRSF" id="PIRSF037993">
    <property type="entry name" value="STPK_Pim-1"/>
    <property type="match status" value="1"/>
</dbReference>
<evidence type="ECO:0000256" key="12">
    <source>
        <dbReference type="PIRSR" id="PIRSR037993-2"/>
    </source>
</evidence>
<dbReference type="GO" id="GO:0004674">
    <property type="term" value="F:protein serine/threonine kinase activity"/>
    <property type="evidence" value="ECO:0007669"/>
    <property type="project" value="UniProtKB-KW"/>
</dbReference>
<feature type="binding site" evidence="12">
    <location>
        <begin position="39"/>
        <end position="47"/>
    </location>
    <ligand>
        <name>ATP</name>
        <dbReference type="ChEBI" id="CHEBI:30616"/>
    </ligand>
</feature>
<feature type="binding site" evidence="12 13">
    <location>
        <position position="62"/>
    </location>
    <ligand>
        <name>ATP</name>
        <dbReference type="ChEBI" id="CHEBI:30616"/>
    </ligand>
</feature>
<dbReference type="Pfam" id="PF00069">
    <property type="entry name" value="Pkinase"/>
    <property type="match status" value="1"/>
</dbReference>
<evidence type="ECO:0000256" key="3">
    <source>
        <dbReference type="ARBA" id="ARBA00022527"/>
    </source>
</evidence>
<evidence type="ECO:0000256" key="9">
    <source>
        <dbReference type="ARBA" id="ARBA00047899"/>
    </source>
</evidence>
<dbReference type="InterPro" id="IPR017348">
    <property type="entry name" value="PIM1/2/3"/>
</dbReference>
<evidence type="ECO:0000256" key="10">
    <source>
        <dbReference type="ARBA" id="ARBA00048679"/>
    </source>
</evidence>
<dbReference type="PROSITE" id="PS00108">
    <property type="entry name" value="PROTEIN_KINASE_ST"/>
    <property type="match status" value="1"/>
</dbReference>
<comment type="catalytic activity">
    <reaction evidence="9">
        <text>L-threonyl-[protein] + ATP = O-phospho-L-threonyl-[protein] + ADP + H(+)</text>
        <dbReference type="Rhea" id="RHEA:46608"/>
        <dbReference type="Rhea" id="RHEA-COMP:11060"/>
        <dbReference type="Rhea" id="RHEA-COMP:11605"/>
        <dbReference type="ChEBI" id="CHEBI:15378"/>
        <dbReference type="ChEBI" id="CHEBI:30013"/>
        <dbReference type="ChEBI" id="CHEBI:30616"/>
        <dbReference type="ChEBI" id="CHEBI:61977"/>
        <dbReference type="ChEBI" id="CHEBI:456216"/>
        <dbReference type="EC" id="2.7.11.1"/>
    </reaction>
</comment>
<dbReference type="EMBL" id="QNUK01000238">
    <property type="protein sequence ID" value="KAF5897359.1"/>
    <property type="molecule type" value="Genomic_DNA"/>
</dbReference>
<evidence type="ECO:0000256" key="8">
    <source>
        <dbReference type="ARBA" id="ARBA00022840"/>
    </source>
</evidence>
<dbReference type="Gene3D" id="1.10.510.10">
    <property type="entry name" value="Transferase(Phosphotransferase) domain 1"/>
    <property type="match status" value="1"/>
</dbReference>
<evidence type="ECO:0000313" key="16">
    <source>
        <dbReference type="EMBL" id="KAF5897359.1"/>
    </source>
</evidence>
<keyword evidence="7 16" id="KW-0418">Kinase</keyword>
<name>A0A8J4WYP5_CLAMG</name>
<comment type="caution">
    <text evidence="16">The sequence shown here is derived from an EMBL/GenBank/DDBJ whole genome shotgun (WGS) entry which is preliminary data.</text>
</comment>
<dbReference type="PROSITE" id="PS00107">
    <property type="entry name" value="PROTEIN_KINASE_ATP"/>
    <property type="match status" value="1"/>
</dbReference>
<protein>
    <recommendedName>
        <fullName evidence="2">non-specific serine/threonine protein kinase</fullName>
        <ecNumber evidence="2">2.7.11.1</ecNumber>
    </recommendedName>
</protein>
<evidence type="ECO:0000256" key="7">
    <source>
        <dbReference type="ARBA" id="ARBA00022777"/>
    </source>
</evidence>
<reference evidence="16" key="1">
    <citation type="submission" date="2020-07" db="EMBL/GenBank/DDBJ databases">
        <title>Clarias magur genome sequencing, assembly and annotation.</title>
        <authorList>
            <person name="Kushwaha B."/>
            <person name="Kumar R."/>
            <person name="Das P."/>
            <person name="Joshi C.G."/>
            <person name="Kumar D."/>
            <person name="Nagpure N.S."/>
            <person name="Pandey M."/>
            <person name="Agarwal S."/>
            <person name="Srivastava S."/>
            <person name="Singh M."/>
            <person name="Sahoo L."/>
            <person name="Jayasankar P."/>
            <person name="Meher P.K."/>
            <person name="Koringa P.G."/>
            <person name="Iquebal M.A."/>
            <person name="Das S.P."/>
            <person name="Bit A."/>
            <person name="Patnaik S."/>
            <person name="Patel N."/>
            <person name="Shah T.M."/>
            <person name="Hinsu A."/>
            <person name="Jena J.K."/>
        </authorList>
    </citation>
    <scope>NUCLEOTIDE SEQUENCE</scope>
    <source>
        <strain evidence="16">CIFAMagur01</strain>
        <tissue evidence="16">Testis</tissue>
    </source>
</reference>
<dbReference type="PANTHER" id="PTHR22984">
    <property type="entry name" value="SERINE/THREONINE-PROTEIN KINASE PIM"/>
    <property type="match status" value="1"/>
</dbReference>
<evidence type="ECO:0000256" key="14">
    <source>
        <dbReference type="RuleBase" id="RU000304"/>
    </source>
</evidence>
<feature type="binding site" evidence="12">
    <location>
        <position position="119"/>
    </location>
    <ligand>
        <name>ATP</name>
        <dbReference type="ChEBI" id="CHEBI:30616"/>
    </ligand>
</feature>
<comment type="catalytic activity">
    <reaction evidence="10">
        <text>L-seryl-[protein] + ATP = O-phospho-L-seryl-[protein] + ADP + H(+)</text>
        <dbReference type="Rhea" id="RHEA:17989"/>
        <dbReference type="Rhea" id="RHEA-COMP:9863"/>
        <dbReference type="Rhea" id="RHEA-COMP:11604"/>
        <dbReference type="ChEBI" id="CHEBI:15378"/>
        <dbReference type="ChEBI" id="CHEBI:29999"/>
        <dbReference type="ChEBI" id="CHEBI:30616"/>
        <dbReference type="ChEBI" id="CHEBI:83421"/>
        <dbReference type="ChEBI" id="CHEBI:456216"/>
        <dbReference type="EC" id="2.7.11.1"/>
    </reaction>
</comment>
<keyword evidence="17" id="KW-1185">Reference proteome</keyword>
<dbReference type="InterPro" id="IPR011009">
    <property type="entry name" value="Kinase-like_dom_sf"/>
</dbReference>
<feature type="non-terminal residue" evidence="16">
    <location>
        <position position="1"/>
    </location>
</feature>
<dbReference type="InterPro" id="IPR000719">
    <property type="entry name" value="Prot_kinase_dom"/>
</dbReference>
<dbReference type="OrthoDB" id="9984829at2759"/>
<accession>A0A8J4WYP5</accession>
<dbReference type="AlphaFoldDB" id="A0A8J4WYP5"/>
<gene>
    <name evidence="16" type="ORF">DAT39_012927</name>
</gene>
<dbReference type="InterPro" id="IPR017441">
    <property type="entry name" value="Protein_kinase_ATP_BS"/>
</dbReference>
<evidence type="ECO:0000256" key="6">
    <source>
        <dbReference type="ARBA" id="ARBA00022741"/>
    </source>
</evidence>
<dbReference type="GO" id="GO:0005737">
    <property type="term" value="C:cytoplasm"/>
    <property type="evidence" value="ECO:0007669"/>
    <property type="project" value="TreeGrafter"/>
</dbReference>
<evidence type="ECO:0000259" key="15">
    <source>
        <dbReference type="PROSITE" id="PS50011"/>
    </source>
</evidence>
<evidence type="ECO:0000256" key="4">
    <source>
        <dbReference type="ARBA" id="ARBA00022553"/>
    </source>
</evidence>
<dbReference type="PANTHER" id="PTHR22984:SF11">
    <property type="entry name" value="AURORA KINASE-RELATED"/>
    <property type="match status" value="1"/>
</dbReference>
<feature type="binding site" evidence="12">
    <location>
        <position position="126"/>
    </location>
    <ligand>
        <name>ATP</name>
        <dbReference type="ChEBI" id="CHEBI:30616"/>
    </ligand>
</feature>
<evidence type="ECO:0000256" key="13">
    <source>
        <dbReference type="PROSITE-ProRule" id="PRU10141"/>
    </source>
</evidence>
<sequence>NIMDMATTSADYSNRANEHLAFSFLTEEVTSRYAIGALLGRGGFGAVFAGVRIADSREVAVKVFKKDPYFGMMTMPGETGVLPIEVGLMELVSKPFGSPYVLELLEWFEIPNFIVLILERPSPCVDLADFCEHYNGKLPEALARDIMLQLVQAAYHCYNCGVFHNDIKPGNVLINTETMQIKLFDFGSGKLLKDEPYNCCTSTPVYSPPEYFKHNQYRGCPATIWSLGLVLYILVCGDIPFKSWEEMIQGYLHFPPGISKDCCKLISWCLKQNPKSRPSFRQILRHRWFRAGQCRVQ</sequence>
<dbReference type="Gene3D" id="3.30.200.20">
    <property type="entry name" value="Phosphorylase Kinase, domain 1"/>
    <property type="match status" value="1"/>
</dbReference>
<dbReference type="EC" id="2.7.11.1" evidence="2"/>
<organism evidence="16 17">
    <name type="scientific">Clarias magur</name>
    <name type="common">Asian catfish</name>
    <name type="synonym">Macropteronotus magur</name>
    <dbReference type="NCBI Taxonomy" id="1594786"/>
    <lineage>
        <taxon>Eukaryota</taxon>
        <taxon>Metazoa</taxon>
        <taxon>Chordata</taxon>
        <taxon>Craniata</taxon>
        <taxon>Vertebrata</taxon>
        <taxon>Euteleostomi</taxon>
        <taxon>Actinopterygii</taxon>
        <taxon>Neopterygii</taxon>
        <taxon>Teleostei</taxon>
        <taxon>Ostariophysi</taxon>
        <taxon>Siluriformes</taxon>
        <taxon>Clariidae</taxon>
        <taxon>Clarias</taxon>
    </lineage>
</organism>
<proteinExistence type="inferred from homology"/>
<dbReference type="InterPro" id="IPR051138">
    <property type="entry name" value="PIM_Ser/Thr_kinase"/>
</dbReference>
<dbReference type="GO" id="GO:0007346">
    <property type="term" value="P:regulation of mitotic cell cycle"/>
    <property type="evidence" value="ECO:0007669"/>
    <property type="project" value="TreeGrafter"/>
</dbReference>
<dbReference type="GO" id="GO:0043066">
    <property type="term" value="P:negative regulation of apoptotic process"/>
    <property type="evidence" value="ECO:0007669"/>
    <property type="project" value="InterPro"/>
</dbReference>
<feature type="domain" description="Protein kinase" evidence="15">
    <location>
        <begin position="33"/>
        <end position="289"/>
    </location>
</feature>
<keyword evidence="5" id="KW-0808">Transferase</keyword>
<comment type="similarity">
    <text evidence="1">Belongs to the protein kinase superfamily. CAMK Ser/Thr protein kinase family. PIM subfamily.</text>
</comment>
<dbReference type="SUPFAM" id="SSF56112">
    <property type="entry name" value="Protein kinase-like (PK-like)"/>
    <property type="match status" value="1"/>
</dbReference>
<dbReference type="Proteomes" id="UP000727407">
    <property type="component" value="Unassembled WGS sequence"/>
</dbReference>
<keyword evidence="6 13" id="KW-0547">Nucleotide-binding</keyword>
<evidence type="ECO:0000256" key="11">
    <source>
        <dbReference type="PIRSR" id="PIRSR037993-1"/>
    </source>
</evidence>
<evidence type="ECO:0000313" key="17">
    <source>
        <dbReference type="Proteomes" id="UP000727407"/>
    </source>
</evidence>
<keyword evidence="8 12" id="KW-0067">ATP-binding</keyword>
<evidence type="ECO:0000256" key="5">
    <source>
        <dbReference type="ARBA" id="ARBA00022679"/>
    </source>
</evidence>
<dbReference type="PROSITE" id="PS50011">
    <property type="entry name" value="PROTEIN_KINASE_DOM"/>
    <property type="match status" value="1"/>
</dbReference>
<feature type="non-terminal residue" evidence="16">
    <location>
        <position position="297"/>
    </location>
</feature>
<dbReference type="SMART" id="SM00220">
    <property type="entry name" value="S_TKc"/>
    <property type="match status" value="1"/>
</dbReference>
<feature type="active site" description="Proton acceptor" evidence="11">
    <location>
        <position position="166"/>
    </location>
</feature>
<evidence type="ECO:0000256" key="1">
    <source>
        <dbReference type="ARBA" id="ARBA00005505"/>
    </source>
</evidence>
<keyword evidence="3 14" id="KW-0723">Serine/threonine-protein kinase</keyword>
<keyword evidence="4" id="KW-0597">Phosphoprotein</keyword>
<dbReference type="GO" id="GO:0005524">
    <property type="term" value="F:ATP binding"/>
    <property type="evidence" value="ECO:0007669"/>
    <property type="project" value="UniProtKB-UniRule"/>
</dbReference>